<dbReference type="EMBL" id="SJDT01000005">
    <property type="protein sequence ID" value="TBW21105.1"/>
    <property type="molecule type" value="Genomic_DNA"/>
</dbReference>
<evidence type="ECO:0000313" key="3">
    <source>
        <dbReference type="Proteomes" id="UP000293036"/>
    </source>
</evidence>
<gene>
    <name evidence="2" type="ORF">EZJ44_07325</name>
</gene>
<dbReference type="Proteomes" id="UP000293036">
    <property type="component" value="Unassembled WGS sequence"/>
</dbReference>
<dbReference type="SMART" id="SM00833">
    <property type="entry name" value="CobW_C"/>
    <property type="match status" value="1"/>
</dbReference>
<dbReference type="RefSeq" id="WP_131281846.1">
    <property type="nucleotide sequence ID" value="NZ_JBHSLR010000002.1"/>
</dbReference>
<evidence type="ECO:0000313" key="2">
    <source>
        <dbReference type="EMBL" id="TBW21105.1"/>
    </source>
</evidence>
<reference evidence="2 3" key="1">
    <citation type="submission" date="2019-02" db="EMBL/GenBank/DDBJ databases">
        <title>Arcanobacterium bovis sp. nov., isolated from the milk of a cow with mastitis.</title>
        <authorList>
            <person name="Sammra O."/>
            <person name="Foster G."/>
            <person name="Hassan A."/>
            <person name="Alssahen M."/>
            <person name="Laemmler C."/>
            <person name="Borowiak M."/>
            <person name="Malorny B."/>
            <person name="Abdulmawjood A."/>
        </authorList>
    </citation>
    <scope>NUCLEOTIDE SEQUENCE [LARGE SCALE GENOMIC DNA]</scope>
    <source>
        <strain evidence="2 3">C605018/01/1</strain>
    </source>
</reference>
<name>A0A4Q9V0U0_9ACTO</name>
<keyword evidence="3" id="KW-1185">Reference proteome</keyword>
<sequence>MTQHSLGIISTLDESIRDLTALIFSADGASIFTSAFTDDATIRFASLSPFEDSEVHEFPIDGDCATCALRSAIIEFTLRRTTSSSETLLLLPPGVELIHLVPGLSAELELIPEIPIKLMGVTHIIDSATATDDLLGHRELHEVNANLFEGDERCLAEVHMMNLGYADIILTVGPDNGLGQELIEHLRPHDVLLLNGIDKPLLDEIRKIEHDPADGVDRIHPATTQAWGGPDSHGTWTLDLYSENPFHPERLRDMVADLAGENVCARGCFWLPSRPDRICSWEAIGGVVSVGDAGKWSELYVTEDSAPLSPRCHLIVTGVGNPDVCEKIEKAFHAILIDNHDDAYAWVGADDGLGAWFGE</sequence>
<evidence type="ECO:0000259" key="1">
    <source>
        <dbReference type="SMART" id="SM00833"/>
    </source>
</evidence>
<dbReference type="InterPro" id="IPR011629">
    <property type="entry name" value="CobW-like_C"/>
</dbReference>
<comment type="caution">
    <text evidence="2">The sequence shown here is derived from an EMBL/GenBank/DDBJ whole genome shotgun (WGS) entry which is preliminary data.</text>
</comment>
<feature type="domain" description="CobW C-terminal" evidence="1">
    <location>
        <begin position="235"/>
        <end position="336"/>
    </location>
</feature>
<accession>A0A4Q9V0U0</accession>
<dbReference type="Pfam" id="PF07683">
    <property type="entry name" value="CobW_C"/>
    <property type="match status" value="1"/>
</dbReference>
<dbReference type="AlphaFoldDB" id="A0A4Q9V0U0"/>
<dbReference type="OrthoDB" id="9808822at2"/>
<organism evidence="2 3">
    <name type="scientific">Arcanobacterium bovis</name>
    <dbReference type="NCBI Taxonomy" id="2529275"/>
    <lineage>
        <taxon>Bacteria</taxon>
        <taxon>Bacillati</taxon>
        <taxon>Actinomycetota</taxon>
        <taxon>Actinomycetes</taxon>
        <taxon>Actinomycetales</taxon>
        <taxon>Actinomycetaceae</taxon>
        <taxon>Arcanobacterium</taxon>
    </lineage>
</organism>
<proteinExistence type="predicted"/>
<protein>
    <submittedName>
        <fullName evidence="2">Cobalamin biosynthesis protein CobW</fullName>
    </submittedName>
</protein>